<sequence length="345" mass="39801">MPHASRLKCADCNKVIKYVNARRISNRLLQLYLSARTQEIIDSTCYIFLMKFKKSSLTFVHYFNIDKHLIFDNNASLDDDAYYNITGLRKNQFNDLLAQLQSMRNSKLRSVRVALAVFLAKFRLGLSNRVLATIFDLKGNRTVSKIINQLRQVLTIDFVPHRIGLNHKLCIVMDDTYIPIQNQDEYILAVFGPFLADGHNNNASIIQHIMKNDDQGIASWLHDDDVIIVDHGFRDAVNSMEELGLCVEIPSFLKGKKQFSTQEANRTRTITKNLLHNCIVNGKTKEWKYFNYLQNSSLRFLPDDMDIVCALHNAFRQAVMRDPTNGIELAKIMLEQIQKENELDK</sequence>
<evidence type="ECO:0000256" key="2">
    <source>
        <dbReference type="ARBA" id="ARBA00022723"/>
    </source>
</evidence>
<comment type="caution">
    <text evidence="4">The sequence shown here is derived from an EMBL/GenBank/DDBJ whole genome shotgun (WGS) entry which is preliminary data.</text>
</comment>
<dbReference type="AlphaFoldDB" id="A0A816A6B6"/>
<comment type="cofactor">
    <cofactor evidence="1">
        <name>a divalent metal cation</name>
        <dbReference type="ChEBI" id="CHEBI:60240"/>
    </cofactor>
</comment>
<gene>
    <name evidence="4" type="ORF">XAT740_LOCUS46874</name>
</gene>
<evidence type="ECO:0000313" key="4">
    <source>
        <dbReference type="EMBL" id="CAF1593918.1"/>
    </source>
</evidence>
<keyword evidence="5" id="KW-1185">Reference proteome</keyword>
<accession>A0A816A6B6</accession>
<dbReference type="InterPro" id="IPR027806">
    <property type="entry name" value="HARBI1_dom"/>
</dbReference>
<organism evidence="4 5">
    <name type="scientific">Adineta ricciae</name>
    <name type="common">Rotifer</name>
    <dbReference type="NCBI Taxonomy" id="249248"/>
    <lineage>
        <taxon>Eukaryota</taxon>
        <taxon>Metazoa</taxon>
        <taxon>Spiralia</taxon>
        <taxon>Gnathifera</taxon>
        <taxon>Rotifera</taxon>
        <taxon>Eurotatoria</taxon>
        <taxon>Bdelloidea</taxon>
        <taxon>Adinetida</taxon>
        <taxon>Adinetidae</taxon>
        <taxon>Adineta</taxon>
    </lineage>
</organism>
<protein>
    <recommendedName>
        <fullName evidence="3">DDE Tnp4 domain-containing protein</fullName>
    </recommendedName>
</protein>
<proteinExistence type="predicted"/>
<evidence type="ECO:0000259" key="3">
    <source>
        <dbReference type="Pfam" id="PF13359"/>
    </source>
</evidence>
<dbReference type="Pfam" id="PF13359">
    <property type="entry name" value="DDE_Tnp_4"/>
    <property type="match status" value="1"/>
</dbReference>
<feature type="domain" description="DDE Tnp4" evidence="3">
    <location>
        <begin position="201"/>
        <end position="313"/>
    </location>
</feature>
<evidence type="ECO:0000256" key="1">
    <source>
        <dbReference type="ARBA" id="ARBA00001968"/>
    </source>
</evidence>
<keyword evidence="2" id="KW-0479">Metal-binding</keyword>
<feature type="non-terminal residue" evidence="4">
    <location>
        <position position="1"/>
    </location>
</feature>
<dbReference type="EMBL" id="CAJNOR010006386">
    <property type="protein sequence ID" value="CAF1593918.1"/>
    <property type="molecule type" value="Genomic_DNA"/>
</dbReference>
<name>A0A816A6B6_ADIRI</name>
<dbReference type="GO" id="GO:0046872">
    <property type="term" value="F:metal ion binding"/>
    <property type="evidence" value="ECO:0007669"/>
    <property type="project" value="UniProtKB-KW"/>
</dbReference>
<dbReference type="Proteomes" id="UP000663828">
    <property type="component" value="Unassembled WGS sequence"/>
</dbReference>
<reference evidence="4" key="1">
    <citation type="submission" date="2021-02" db="EMBL/GenBank/DDBJ databases">
        <authorList>
            <person name="Nowell W R."/>
        </authorList>
    </citation>
    <scope>NUCLEOTIDE SEQUENCE</scope>
</reference>
<evidence type="ECO:0000313" key="5">
    <source>
        <dbReference type="Proteomes" id="UP000663828"/>
    </source>
</evidence>